<name>A0A6L2JPC1_TANCI</name>
<dbReference type="AlphaFoldDB" id="A0A6L2JPC1"/>
<sequence length="295" mass="33346">MTCLGNEIDICGSFRYIINYDAIEAMLWLKINIQKSQVLGVGVPRNIVNQAASLIGCAVMQNPFRYLGVMVGDSMSRKLAWADTVQKLRSRLSKWKVKTLSIGGRLSLLKSVLGASPLYNMSIYKVPKDGSLWYRVIQALYGASFELHSVNQSSILCSILREMQVLISKGFDFVSHCKKRVGDGHNTRFWYDSWVFDQPLRVRFPRLFSLETDKESTIASKLGSSSVDASFRRSVRDGVEQHQWDDLNFVSHSVTLSATKDRWICDLNGDGVFRVKEVRTILDDIFLPSAADAMR</sequence>
<dbReference type="PANTHER" id="PTHR33116:SF78">
    <property type="entry name" value="OS12G0587133 PROTEIN"/>
    <property type="match status" value="1"/>
</dbReference>
<keyword evidence="1" id="KW-0808">Transferase</keyword>
<gene>
    <name evidence="1" type="ORF">Tci_010450</name>
</gene>
<dbReference type="PANTHER" id="PTHR33116">
    <property type="entry name" value="REVERSE TRANSCRIPTASE ZINC-BINDING DOMAIN-CONTAINING PROTEIN-RELATED-RELATED"/>
    <property type="match status" value="1"/>
</dbReference>
<proteinExistence type="predicted"/>
<keyword evidence="1" id="KW-0695">RNA-directed DNA polymerase</keyword>
<protein>
    <submittedName>
        <fullName evidence="1">RNA-directed DNA polymerase, eukaryota, reverse transcriptase zinc-binding domain protein</fullName>
    </submittedName>
</protein>
<reference evidence="1" key="1">
    <citation type="journal article" date="2019" name="Sci. Rep.">
        <title>Draft genome of Tanacetum cinerariifolium, the natural source of mosquito coil.</title>
        <authorList>
            <person name="Yamashiro T."/>
            <person name="Shiraishi A."/>
            <person name="Satake H."/>
            <person name="Nakayama K."/>
        </authorList>
    </citation>
    <scope>NUCLEOTIDE SEQUENCE</scope>
</reference>
<dbReference type="EMBL" id="BKCJ010001054">
    <property type="protein sequence ID" value="GEU38472.1"/>
    <property type="molecule type" value="Genomic_DNA"/>
</dbReference>
<keyword evidence="1" id="KW-0548">Nucleotidyltransferase</keyword>
<comment type="caution">
    <text evidence="1">The sequence shown here is derived from an EMBL/GenBank/DDBJ whole genome shotgun (WGS) entry which is preliminary data.</text>
</comment>
<accession>A0A6L2JPC1</accession>
<evidence type="ECO:0000313" key="1">
    <source>
        <dbReference type="EMBL" id="GEU38472.1"/>
    </source>
</evidence>
<dbReference type="GO" id="GO:0003964">
    <property type="term" value="F:RNA-directed DNA polymerase activity"/>
    <property type="evidence" value="ECO:0007669"/>
    <property type="project" value="UniProtKB-KW"/>
</dbReference>
<organism evidence="1">
    <name type="scientific">Tanacetum cinerariifolium</name>
    <name type="common">Dalmatian daisy</name>
    <name type="synonym">Chrysanthemum cinerariifolium</name>
    <dbReference type="NCBI Taxonomy" id="118510"/>
    <lineage>
        <taxon>Eukaryota</taxon>
        <taxon>Viridiplantae</taxon>
        <taxon>Streptophyta</taxon>
        <taxon>Embryophyta</taxon>
        <taxon>Tracheophyta</taxon>
        <taxon>Spermatophyta</taxon>
        <taxon>Magnoliopsida</taxon>
        <taxon>eudicotyledons</taxon>
        <taxon>Gunneridae</taxon>
        <taxon>Pentapetalae</taxon>
        <taxon>asterids</taxon>
        <taxon>campanulids</taxon>
        <taxon>Asterales</taxon>
        <taxon>Asteraceae</taxon>
        <taxon>Asteroideae</taxon>
        <taxon>Anthemideae</taxon>
        <taxon>Anthemidinae</taxon>
        <taxon>Tanacetum</taxon>
    </lineage>
</organism>